<dbReference type="InterPro" id="IPR017900">
    <property type="entry name" value="4Fe4S_Fe_S_CS"/>
</dbReference>
<keyword evidence="4" id="KW-0677">Repeat</keyword>
<dbReference type="InterPro" id="IPR017896">
    <property type="entry name" value="4Fe4S_Fe-S-bd"/>
</dbReference>
<evidence type="ECO:0000256" key="3">
    <source>
        <dbReference type="ARBA" id="ARBA00022723"/>
    </source>
</evidence>
<name>A0A7C9NBY3_9BACT</name>
<gene>
    <name evidence="9" type="ORF">D1639_03380</name>
</gene>
<proteinExistence type="predicted"/>
<dbReference type="GO" id="GO:0046872">
    <property type="term" value="F:metal ion binding"/>
    <property type="evidence" value="ECO:0007669"/>
    <property type="project" value="UniProtKB-KW"/>
</dbReference>
<keyword evidence="7" id="KW-0411">Iron-sulfur</keyword>
<dbReference type="Pfam" id="PF12800">
    <property type="entry name" value="Fer4_4"/>
    <property type="match status" value="1"/>
</dbReference>
<dbReference type="Gene3D" id="3.30.70.20">
    <property type="match status" value="2"/>
</dbReference>
<reference evidence="9" key="1">
    <citation type="submission" date="2018-08" db="EMBL/GenBank/DDBJ databases">
        <title>Murine metabolic-syndrome-specific gut microbial biobank.</title>
        <authorList>
            <person name="Liu C."/>
        </authorList>
    </citation>
    <scope>NUCLEOTIDE SEQUENCE [LARGE SCALE GENOMIC DNA]</scope>
    <source>
        <strain evidence="9">Z82</strain>
    </source>
</reference>
<evidence type="ECO:0000256" key="4">
    <source>
        <dbReference type="ARBA" id="ARBA00022737"/>
    </source>
</evidence>
<feature type="domain" description="4Fe-4S ferredoxin-type" evidence="8">
    <location>
        <begin position="4"/>
        <end position="32"/>
    </location>
</feature>
<dbReference type="EMBL" id="QWKH01000013">
    <property type="protein sequence ID" value="NBI34088.1"/>
    <property type="molecule type" value="Genomic_DNA"/>
</dbReference>
<evidence type="ECO:0000256" key="6">
    <source>
        <dbReference type="ARBA" id="ARBA00023004"/>
    </source>
</evidence>
<dbReference type="AlphaFoldDB" id="A0A7C9NBY3"/>
<dbReference type="PROSITE" id="PS51379">
    <property type="entry name" value="4FE4S_FER_2"/>
    <property type="match status" value="2"/>
</dbReference>
<dbReference type="SUPFAM" id="SSF54862">
    <property type="entry name" value="4Fe-4S ferredoxins"/>
    <property type="match status" value="1"/>
</dbReference>
<dbReference type="GO" id="GO:0051539">
    <property type="term" value="F:4 iron, 4 sulfur cluster binding"/>
    <property type="evidence" value="ECO:0007669"/>
    <property type="project" value="UniProtKB-KW"/>
</dbReference>
<keyword evidence="6" id="KW-0408">Iron</keyword>
<evidence type="ECO:0000256" key="7">
    <source>
        <dbReference type="ARBA" id="ARBA00023014"/>
    </source>
</evidence>
<keyword evidence="5" id="KW-0249">Electron transport</keyword>
<dbReference type="PANTHER" id="PTHR43177">
    <property type="entry name" value="PROTEIN NRFC"/>
    <property type="match status" value="1"/>
</dbReference>
<accession>A0A7C9NBY3</accession>
<evidence type="ECO:0000313" key="9">
    <source>
        <dbReference type="EMBL" id="NBI34088.1"/>
    </source>
</evidence>
<keyword evidence="3" id="KW-0479">Metal-binding</keyword>
<dbReference type="PROSITE" id="PS00198">
    <property type="entry name" value="4FE4S_FER_1"/>
    <property type="match status" value="1"/>
</dbReference>
<evidence type="ECO:0000256" key="5">
    <source>
        <dbReference type="ARBA" id="ARBA00022982"/>
    </source>
</evidence>
<evidence type="ECO:0000259" key="8">
    <source>
        <dbReference type="PROSITE" id="PS51379"/>
    </source>
</evidence>
<organism evidence="9">
    <name type="scientific">Muribaculaceae bacterium Z82</name>
    <dbReference type="NCBI Taxonomy" id="2304548"/>
    <lineage>
        <taxon>Bacteria</taxon>
        <taxon>Pseudomonadati</taxon>
        <taxon>Bacteroidota</taxon>
        <taxon>Bacteroidia</taxon>
        <taxon>Bacteroidales</taxon>
        <taxon>Muribaculaceae</taxon>
    </lineage>
</organism>
<dbReference type="InterPro" id="IPR050954">
    <property type="entry name" value="ET_IronSulfur_Cluster-Binding"/>
</dbReference>
<dbReference type="PANTHER" id="PTHR43177:SF5">
    <property type="entry name" value="ANAEROBIC DIMETHYL SULFOXIDE REDUCTASE CHAIN B-RELATED"/>
    <property type="match status" value="1"/>
</dbReference>
<keyword evidence="1" id="KW-0813">Transport</keyword>
<comment type="caution">
    <text evidence="9">The sequence shown here is derived from an EMBL/GenBank/DDBJ whole genome shotgun (WGS) entry which is preliminary data.</text>
</comment>
<sequence length="207" mass="21742">MTQYGFYFDSSRCTGCKTCELACKDYNDLGADILMRKIIDFEGGAWNKGADGTWTTEAFGYSVSAGCNHCDNPACAMNCPTGAMVKDADTGLVSSNPEVCIGCGTCVQSCPYEVPKLDTAKSQCVKCDGCKDRVLAGGKPMCVDACPLHALDFGKIEDLRSRYGSVSDIDPLPDSSLTGPNLVVKLTKAAEGAGSKGGFVANPLEIA</sequence>
<dbReference type="Pfam" id="PF13247">
    <property type="entry name" value="Fer4_11"/>
    <property type="match status" value="1"/>
</dbReference>
<keyword evidence="2" id="KW-0004">4Fe-4S</keyword>
<dbReference type="CDD" id="cd16371">
    <property type="entry name" value="DMSOR_beta_like"/>
    <property type="match status" value="1"/>
</dbReference>
<feature type="domain" description="4Fe-4S ferredoxin-type" evidence="8">
    <location>
        <begin position="91"/>
        <end position="120"/>
    </location>
</feature>
<evidence type="ECO:0000256" key="1">
    <source>
        <dbReference type="ARBA" id="ARBA00022448"/>
    </source>
</evidence>
<evidence type="ECO:0000256" key="2">
    <source>
        <dbReference type="ARBA" id="ARBA00022485"/>
    </source>
</evidence>
<protein>
    <submittedName>
        <fullName evidence="9">Dimethyl sulfoxide reductase subunit B</fullName>
    </submittedName>
</protein>